<dbReference type="RefSeq" id="WP_171009818.1">
    <property type="nucleotide sequence ID" value="NZ_CP083063.1"/>
</dbReference>
<dbReference type="EMBL" id="UGMG01000001">
    <property type="protein sequence ID" value="STV64592.1"/>
    <property type="molecule type" value="Genomic_DNA"/>
</dbReference>
<gene>
    <name evidence="1" type="ORF">NCTC11679_03097</name>
</gene>
<name>A0A378C842_KLEPN</name>
<evidence type="ECO:0000313" key="1">
    <source>
        <dbReference type="EMBL" id="STV64592.1"/>
    </source>
</evidence>
<protein>
    <submittedName>
        <fullName evidence="1">Uncharacterized protein</fullName>
    </submittedName>
</protein>
<evidence type="ECO:0000313" key="2">
    <source>
        <dbReference type="Proteomes" id="UP000255239"/>
    </source>
</evidence>
<proteinExistence type="predicted"/>
<reference evidence="1 2" key="1">
    <citation type="submission" date="2018-06" db="EMBL/GenBank/DDBJ databases">
        <authorList>
            <consortium name="Pathogen Informatics"/>
            <person name="Doyle S."/>
        </authorList>
    </citation>
    <scope>NUCLEOTIDE SEQUENCE [LARGE SCALE GENOMIC DNA]</scope>
    <source>
        <strain evidence="1 2">NCTC11679</strain>
    </source>
</reference>
<accession>A0A378C842</accession>
<organism evidence="1 2">
    <name type="scientific">Klebsiella pneumoniae</name>
    <dbReference type="NCBI Taxonomy" id="573"/>
    <lineage>
        <taxon>Bacteria</taxon>
        <taxon>Pseudomonadati</taxon>
        <taxon>Pseudomonadota</taxon>
        <taxon>Gammaproteobacteria</taxon>
        <taxon>Enterobacterales</taxon>
        <taxon>Enterobacteriaceae</taxon>
        <taxon>Klebsiella/Raoultella group</taxon>
        <taxon>Klebsiella</taxon>
        <taxon>Klebsiella pneumoniae complex</taxon>
    </lineage>
</organism>
<dbReference type="Proteomes" id="UP000255239">
    <property type="component" value="Unassembled WGS sequence"/>
</dbReference>
<dbReference type="AlphaFoldDB" id="A0A378C842"/>
<sequence>MSKPDWEAIETAYQAGAIAYRAIADIEVCQRDVAVQCQMARDRYHQHG</sequence>